<feature type="compositionally biased region" description="Basic and acidic residues" evidence="1">
    <location>
        <begin position="178"/>
        <end position="196"/>
    </location>
</feature>
<reference evidence="3" key="1">
    <citation type="journal article" date="2019" name="Int. J. Syst. Evol. Microbiol.">
        <title>The Global Catalogue of Microorganisms (GCM) 10K type strain sequencing project: providing services to taxonomists for standard genome sequencing and annotation.</title>
        <authorList>
            <consortium name="The Broad Institute Genomics Platform"/>
            <consortium name="The Broad Institute Genome Sequencing Center for Infectious Disease"/>
            <person name="Wu L."/>
            <person name="Ma J."/>
        </authorList>
    </citation>
    <scope>NUCLEOTIDE SEQUENCE [LARGE SCALE GENOMIC DNA]</scope>
    <source>
        <strain evidence="3">KACC 12507</strain>
    </source>
</reference>
<comment type="caution">
    <text evidence="2">The sequence shown here is derived from an EMBL/GenBank/DDBJ whole genome shotgun (WGS) entry which is preliminary data.</text>
</comment>
<sequence length="196" mass="22537">MTSLRLLHKSMLAISTDIQQFRINTGSASFDCLFSTRENPFSLALTSRGENPRFFKFDVHVGYRIVPYFGDFYSDLVEVLRSGANTGIPLKPRDFLEQVNSQIPTKATANNNPSTSEIIRLRPDITEDRDRPHFDTWIFWKSKDRQGPTKENQHKTLVTMGPEALQFSLDNRASSKWSAKDLGRDWRKIKKPDEPS</sequence>
<protein>
    <submittedName>
        <fullName evidence="2">DUF6037 family protein</fullName>
    </submittedName>
</protein>
<proteinExistence type="predicted"/>
<gene>
    <name evidence="2" type="ORF">ACFO4O_15240</name>
</gene>
<dbReference type="RefSeq" id="WP_382410067.1">
    <property type="nucleotide sequence ID" value="NZ_JBHSGU010000014.1"/>
</dbReference>
<evidence type="ECO:0000256" key="1">
    <source>
        <dbReference type="SAM" id="MobiDB-lite"/>
    </source>
</evidence>
<organism evidence="2 3">
    <name type="scientific">Glaciecola siphonariae</name>
    <dbReference type="NCBI Taxonomy" id="521012"/>
    <lineage>
        <taxon>Bacteria</taxon>
        <taxon>Pseudomonadati</taxon>
        <taxon>Pseudomonadota</taxon>
        <taxon>Gammaproteobacteria</taxon>
        <taxon>Alteromonadales</taxon>
        <taxon>Alteromonadaceae</taxon>
        <taxon>Glaciecola</taxon>
    </lineage>
</organism>
<evidence type="ECO:0000313" key="3">
    <source>
        <dbReference type="Proteomes" id="UP001595897"/>
    </source>
</evidence>
<dbReference type="InterPro" id="IPR046100">
    <property type="entry name" value="DUF6037"/>
</dbReference>
<accession>A0ABV9M0S5</accession>
<keyword evidence="3" id="KW-1185">Reference proteome</keyword>
<name>A0ABV9M0S5_9ALTE</name>
<feature type="region of interest" description="Disordered" evidence="1">
    <location>
        <begin position="173"/>
        <end position="196"/>
    </location>
</feature>
<dbReference type="EMBL" id="JBHSGU010000014">
    <property type="protein sequence ID" value="MFC4701515.1"/>
    <property type="molecule type" value="Genomic_DNA"/>
</dbReference>
<evidence type="ECO:0000313" key="2">
    <source>
        <dbReference type="EMBL" id="MFC4701515.1"/>
    </source>
</evidence>
<dbReference type="Proteomes" id="UP001595897">
    <property type="component" value="Unassembled WGS sequence"/>
</dbReference>
<dbReference type="Pfam" id="PF19503">
    <property type="entry name" value="DUF6037"/>
    <property type="match status" value="1"/>
</dbReference>